<evidence type="ECO:0000259" key="3">
    <source>
        <dbReference type="PROSITE" id="PS51371"/>
    </source>
</evidence>
<dbReference type="Gene3D" id="3.10.580.10">
    <property type="entry name" value="CBS-domain"/>
    <property type="match status" value="1"/>
</dbReference>
<sequence length="331" mass="38876">MPRQEFIDLVQEIKACGIGREMTKKDFLWLFEFYEKRTSGNVWRINDYLHKEKMIVVPSYQSGWIYDTIELKEKDKVKIKKGDDSTDEFDPINRLSILEASVKTPVSVKRDAKIDEAYLLLWQNDFTQLPIMNDDRTVLGIITWQTIAKGLITEKKSDCVKDFMSDKFTVLEENTPLFDAIKEVIKTGVVFVRDKEKKIKGPVTPSDLNEEFIEQIEPFILLEQIENYIRLLLDDKIILEDIQKLITIDDGRSVNSISDMTFGEYLMILENQEIWQLLSLPFDKINFIKNLHKIRIIRNGVMHFHPDKISKIELEILRKSSEFLEEFLTSK</sequence>
<dbReference type="Pfam" id="PF00571">
    <property type="entry name" value="CBS"/>
    <property type="match status" value="2"/>
</dbReference>
<dbReference type="PANTHER" id="PTHR43080">
    <property type="entry name" value="CBS DOMAIN-CONTAINING PROTEIN CBSX3, MITOCHONDRIAL"/>
    <property type="match status" value="1"/>
</dbReference>
<dbReference type="SUPFAM" id="SSF54631">
    <property type="entry name" value="CBS-domain pair"/>
    <property type="match status" value="1"/>
</dbReference>
<gene>
    <name evidence="4" type="ORF">AAGV33_10510</name>
</gene>
<name>A0ABV4TL54_9FLAO</name>
<dbReference type="InterPro" id="IPR000644">
    <property type="entry name" value="CBS_dom"/>
</dbReference>
<keyword evidence="5" id="KW-1185">Reference proteome</keyword>
<organism evidence="4 5">
    <name type="scientific">Flavobacterium magnesitis</name>
    <dbReference type="NCBI Taxonomy" id="3138077"/>
    <lineage>
        <taxon>Bacteria</taxon>
        <taxon>Pseudomonadati</taxon>
        <taxon>Bacteroidota</taxon>
        <taxon>Flavobacteriia</taxon>
        <taxon>Flavobacteriales</taxon>
        <taxon>Flavobacteriaceae</taxon>
        <taxon>Flavobacterium</taxon>
    </lineage>
</organism>
<keyword evidence="1 2" id="KW-0129">CBS domain</keyword>
<proteinExistence type="predicted"/>
<dbReference type="Proteomes" id="UP001574170">
    <property type="component" value="Unassembled WGS sequence"/>
</dbReference>
<accession>A0ABV4TL54</accession>
<dbReference type="EMBL" id="JBCFQK010000014">
    <property type="protein sequence ID" value="MFA9194841.1"/>
    <property type="molecule type" value="Genomic_DNA"/>
</dbReference>
<evidence type="ECO:0000313" key="5">
    <source>
        <dbReference type="Proteomes" id="UP001574170"/>
    </source>
</evidence>
<dbReference type="InterPro" id="IPR051257">
    <property type="entry name" value="Diverse_CBS-Domain"/>
</dbReference>
<reference evidence="4 5" key="1">
    <citation type="submission" date="2024-04" db="EMBL/GenBank/DDBJ databases">
        <title>New Clade of Flavobacterium.</title>
        <authorList>
            <person name="Matos L."/>
            <person name="Proenca D.N."/>
            <person name="Fransisco R.M."/>
            <person name="Chung A.P."/>
            <person name="Maccario L."/>
            <person name="Sorensen S.J."/>
            <person name="Morais P.V."/>
        </authorList>
    </citation>
    <scope>NUCLEOTIDE SEQUENCE [LARGE SCALE GENOMIC DNA]</scope>
    <source>
        <strain evidence="4 5">FBOR7N2.3</strain>
    </source>
</reference>
<dbReference type="InterPro" id="IPR046342">
    <property type="entry name" value="CBS_dom_sf"/>
</dbReference>
<protein>
    <submittedName>
        <fullName evidence="4">CBS domain-containing protein</fullName>
    </submittedName>
</protein>
<evidence type="ECO:0000256" key="2">
    <source>
        <dbReference type="PROSITE-ProRule" id="PRU00703"/>
    </source>
</evidence>
<evidence type="ECO:0000256" key="1">
    <source>
        <dbReference type="ARBA" id="ARBA00023122"/>
    </source>
</evidence>
<comment type="caution">
    <text evidence="4">The sequence shown here is derived from an EMBL/GenBank/DDBJ whole genome shotgun (WGS) entry which is preliminary data.</text>
</comment>
<dbReference type="PANTHER" id="PTHR43080:SF2">
    <property type="entry name" value="CBS DOMAIN-CONTAINING PROTEIN"/>
    <property type="match status" value="1"/>
</dbReference>
<evidence type="ECO:0000313" key="4">
    <source>
        <dbReference type="EMBL" id="MFA9194841.1"/>
    </source>
</evidence>
<dbReference type="RefSeq" id="WP_373391982.1">
    <property type="nucleotide sequence ID" value="NZ_JBCFQK010000014.1"/>
</dbReference>
<dbReference type="PROSITE" id="PS51371">
    <property type="entry name" value="CBS"/>
    <property type="match status" value="1"/>
</dbReference>
<feature type="domain" description="CBS" evidence="3">
    <location>
        <begin position="101"/>
        <end position="157"/>
    </location>
</feature>